<evidence type="ECO:0000256" key="1">
    <source>
        <dbReference type="SAM" id="Coils"/>
    </source>
</evidence>
<dbReference type="InterPro" id="IPR052173">
    <property type="entry name" value="Beta-lactam_resp_regulator"/>
</dbReference>
<organism evidence="5 6">
    <name type="scientific">Allosphingosinicella flava</name>
    <dbReference type="NCBI Taxonomy" id="2771430"/>
    <lineage>
        <taxon>Bacteria</taxon>
        <taxon>Pseudomonadati</taxon>
        <taxon>Pseudomonadota</taxon>
        <taxon>Alphaproteobacteria</taxon>
        <taxon>Sphingomonadales</taxon>
        <taxon>Sphingomonadaceae</taxon>
        <taxon>Allosphingosinicella</taxon>
    </lineage>
</organism>
<evidence type="ECO:0000313" key="5">
    <source>
        <dbReference type="EMBL" id="QPQ54201.1"/>
    </source>
</evidence>
<dbReference type="InterPro" id="IPR008756">
    <property type="entry name" value="Peptidase_M56"/>
</dbReference>
<evidence type="ECO:0000259" key="4">
    <source>
        <dbReference type="Pfam" id="PF05569"/>
    </source>
</evidence>
<gene>
    <name evidence="5" type="ORF">IC614_07450</name>
</gene>
<dbReference type="KEGG" id="sflv:IC614_07450"/>
<dbReference type="Pfam" id="PF05569">
    <property type="entry name" value="Peptidase_M56"/>
    <property type="match status" value="1"/>
</dbReference>
<sequence>MSFDFLIEMGWKSALIAGIALVAGLVLKSRSPGDRAAILRLAVGLILLLPLISLAGPALQMENPIATAEMAPVIAQSDAADLSALPATAPAPSSLPDNPGFLIGLAYLAGLLLLGLRLASGYVTLQRWTWAAREVDSPVWREALERARASAGDKRGTRLLLSSSVPAPLSWGWAQPVILIDNETYERPDDAYAVLAHEMAHVVRADWVALMLSRLAVAFFWFNPLIWYLEREMVQQSEEAADAQAVAEVEPAHYAQTLMSCIMHSRGGMVPANSIRPSRSGLSRRIYAVLDGRGRAIRSGSKWTLAAMIGCAALAAPLAALELVAPTPPAPPEAPLAPAPAVATLGSAPVAAPAPAAAPRPVDPVPSAGEIRDDIARARAEARHAREQAQIARDRDLRDLDKELAGLDETIAREMRGSMAHARGAAAHAVDGRAIAAAVQKEVRHSMAMSSRDMEKAARDMENGARDMEREADRLRDARYREQQIAKAAAEGKTVTHQDLLNAIPKMKNGAQGMRKGARKMREGAQKMREGA</sequence>
<keyword evidence="3" id="KW-0472">Membrane</keyword>
<keyword evidence="6" id="KW-1185">Reference proteome</keyword>
<reference evidence="5 6" key="1">
    <citation type="submission" date="2020-11" db="EMBL/GenBank/DDBJ databases">
        <title>Genome seq and assembly of Sphingosinicella sp.</title>
        <authorList>
            <person name="Chhetri G."/>
        </authorList>
    </citation>
    <scope>NUCLEOTIDE SEQUENCE [LARGE SCALE GENOMIC DNA]</scope>
    <source>
        <strain evidence="5 6">UDD2</strain>
    </source>
</reference>
<dbReference type="AlphaFoldDB" id="A0A7T2GI08"/>
<evidence type="ECO:0000256" key="2">
    <source>
        <dbReference type="SAM" id="MobiDB-lite"/>
    </source>
</evidence>
<feature type="transmembrane region" description="Helical" evidence="3">
    <location>
        <begin position="207"/>
        <end position="229"/>
    </location>
</feature>
<dbReference type="PANTHER" id="PTHR34978">
    <property type="entry name" value="POSSIBLE SENSOR-TRANSDUCER PROTEIN BLAR"/>
    <property type="match status" value="1"/>
</dbReference>
<keyword evidence="1" id="KW-0175">Coiled coil</keyword>
<proteinExistence type="predicted"/>
<evidence type="ECO:0000313" key="6">
    <source>
        <dbReference type="Proteomes" id="UP000594873"/>
    </source>
</evidence>
<dbReference type="RefSeq" id="WP_200970728.1">
    <property type="nucleotide sequence ID" value="NZ_CP065592.1"/>
</dbReference>
<feature type="transmembrane region" description="Helical" evidence="3">
    <location>
        <begin position="100"/>
        <end position="119"/>
    </location>
</feature>
<feature type="coiled-coil region" evidence="1">
    <location>
        <begin position="368"/>
        <end position="395"/>
    </location>
</feature>
<feature type="compositionally biased region" description="Basic and acidic residues" evidence="2">
    <location>
        <begin position="520"/>
        <end position="532"/>
    </location>
</feature>
<feature type="transmembrane region" description="Helical" evidence="3">
    <location>
        <begin position="39"/>
        <end position="59"/>
    </location>
</feature>
<feature type="transmembrane region" description="Helical" evidence="3">
    <location>
        <begin position="6"/>
        <end position="27"/>
    </location>
</feature>
<dbReference type="Proteomes" id="UP000594873">
    <property type="component" value="Chromosome"/>
</dbReference>
<name>A0A7T2GI08_9SPHN</name>
<dbReference type="PANTHER" id="PTHR34978:SF3">
    <property type="entry name" value="SLR0241 PROTEIN"/>
    <property type="match status" value="1"/>
</dbReference>
<feature type="region of interest" description="Disordered" evidence="2">
    <location>
        <begin position="488"/>
        <end position="532"/>
    </location>
</feature>
<evidence type="ECO:0000256" key="3">
    <source>
        <dbReference type="SAM" id="Phobius"/>
    </source>
</evidence>
<feature type="coiled-coil region" evidence="1">
    <location>
        <begin position="451"/>
        <end position="478"/>
    </location>
</feature>
<feature type="domain" description="Peptidase M56" evidence="4">
    <location>
        <begin position="41"/>
        <end position="288"/>
    </location>
</feature>
<dbReference type="CDD" id="cd07341">
    <property type="entry name" value="M56_BlaR1_MecR1_like"/>
    <property type="match status" value="1"/>
</dbReference>
<keyword evidence="3" id="KW-0812">Transmembrane</keyword>
<keyword evidence="3" id="KW-1133">Transmembrane helix</keyword>
<accession>A0A7T2GI08</accession>
<protein>
    <submittedName>
        <fullName evidence="5">M56 family metallopeptidase</fullName>
    </submittedName>
</protein>
<dbReference type="EMBL" id="CP065592">
    <property type="protein sequence ID" value="QPQ54201.1"/>
    <property type="molecule type" value="Genomic_DNA"/>
</dbReference>